<proteinExistence type="predicted"/>
<keyword evidence="3" id="KW-1185">Reference proteome</keyword>
<evidence type="ECO:0000313" key="3">
    <source>
        <dbReference type="Proteomes" id="UP000295122"/>
    </source>
</evidence>
<evidence type="ECO:0000313" key="2">
    <source>
        <dbReference type="EMBL" id="TDR93574.1"/>
    </source>
</evidence>
<protein>
    <submittedName>
        <fullName evidence="2">Uncharacterized protein</fullName>
    </submittedName>
</protein>
<dbReference type="AlphaFoldDB" id="A0A4R7C4X2"/>
<organism evidence="2 3">
    <name type="scientific">Enterovirga rhinocerotis</name>
    <dbReference type="NCBI Taxonomy" id="1339210"/>
    <lineage>
        <taxon>Bacteria</taxon>
        <taxon>Pseudomonadati</taxon>
        <taxon>Pseudomonadota</taxon>
        <taxon>Alphaproteobacteria</taxon>
        <taxon>Hyphomicrobiales</taxon>
        <taxon>Methylobacteriaceae</taxon>
        <taxon>Enterovirga</taxon>
    </lineage>
</organism>
<dbReference type="EMBL" id="SNZR01000011">
    <property type="protein sequence ID" value="TDR93574.1"/>
    <property type="molecule type" value="Genomic_DNA"/>
</dbReference>
<feature type="region of interest" description="Disordered" evidence="1">
    <location>
        <begin position="84"/>
        <end position="103"/>
    </location>
</feature>
<accession>A0A4R7C4X2</accession>
<dbReference type="RefSeq" id="WP_133768566.1">
    <property type="nucleotide sequence ID" value="NZ_SNZR01000011.1"/>
</dbReference>
<comment type="caution">
    <text evidence="2">The sequence shown here is derived from an EMBL/GenBank/DDBJ whole genome shotgun (WGS) entry which is preliminary data.</text>
</comment>
<name>A0A4R7C4X2_9HYPH</name>
<dbReference type="OrthoDB" id="9150143at2"/>
<dbReference type="Proteomes" id="UP000295122">
    <property type="component" value="Unassembled WGS sequence"/>
</dbReference>
<gene>
    <name evidence="2" type="ORF">EV668_0839</name>
</gene>
<sequence length="103" mass="10524">MKRRSLAIMGFGLAVIGGAVAFSVLPSPTEAASSRGPTFVIPANDGYGVAECLNSGSACGQVMADAWCEAQGFRRSASFGPVDVETTGSIEPSRRPISVTCAP</sequence>
<evidence type="ECO:0000256" key="1">
    <source>
        <dbReference type="SAM" id="MobiDB-lite"/>
    </source>
</evidence>
<reference evidence="2 3" key="1">
    <citation type="submission" date="2019-03" db="EMBL/GenBank/DDBJ databases">
        <title>Genomic Encyclopedia of Type Strains, Phase IV (KMG-IV): sequencing the most valuable type-strain genomes for metagenomic binning, comparative biology and taxonomic classification.</title>
        <authorList>
            <person name="Goeker M."/>
        </authorList>
    </citation>
    <scope>NUCLEOTIDE SEQUENCE [LARGE SCALE GENOMIC DNA]</scope>
    <source>
        <strain evidence="2 3">DSM 25903</strain>
    </source>
</reference>